<sequence>MARLTLTTPGEDVTIGGDVVVVGTTSGGEVITILYGNVVLDPSFNTGGDTIRLPFNAADISVRRSGAQVTFEGAGLKVSLPAGSVGTDISFNDAVRILSVDSSSGLVKLGYQTITSVADAVEPAGPPPTIVGTEVANTIKGTVGNDVIYGLGGNDSIDGGAGNDIIRGGLGDDTLTGSLGNDEIYGGPGADRISDSEGDSAFLDGGADNDNIVAVNFAGTDFRIFSGDGNDYIGVAFGASGSAMIDAGPGADRVMMSTQGLAISLSLGSGSDELVLPENALGTGNFGVITVKDFDVGTAGDRIDFVYALSSYLTNWDQITNPFVSGHLKLIDRGSAAVLQVDRDGSSSAYGFKDLLVFESDTKASFTKENFGGYDPQGSQPPSTNIFGTEGPDTIKGSVGNDIIDGLGGNDSIDGGAGNDIIRGGLGNDTLTGSLGNDEIYGGPGADRLSDYDGNSALLDGGADTDNIVVVNFAGTDFRISGGDGDDYIGVAFGMSGSATIDAGTGTDRVMMSTQGLAISLSLGSGSDDLVLPENALGTGTFGVITVKDFEVGPIGDRIDFVYALSSYLTNWDQITNPFVSGHLKLIDRGSATVLQVDRDGSSSAYGFKDLLVFEGDAKASFTKENFGGYDPQGLPPAAAMATAFSNASLGASEEASRIESAATSTPALFVVGAIEPQFSWNLLALGS</sequence>
<dbReference type="PROSITE" id="PS00330">
    <property type="entry name" value="HEMOLYSIN_CALCIUM"/>
    <property type="match status" value="4"/>
</dbReference>
<evidence type="ECO:0000256" key="1">
    <source>
        <dbReference type="ARBA" id="ARBA00004613"/>
    </source>
</evidence>
<accession>A0ABP7RFG6</accession>
<dbReference type="Proteomes" id="UP001501310">
    <property type="component" value="Unassembled WGS sequence"/>
</dbReference>
<organism evidence="3 4">
    <name type="scientific">Sphingomonas humi</name>
    <dbReference type="NCBI Taxonomy" id="335630"/>
    <lineage>
        <taxon>Bacteria</taxon>
        <taxon>Pseudomonadati</taxon>
        <taxon>Pseudomonadota</taxon>
        <taxon>Alphaproteobacteria</taxon>
        <taxon>Sphingomonadales</taxon>
        <taxon>Sphingomonadaceae</taxon>
        <taxon>Sphingomonas</taxon>
    </lineage>
</organism>
<comment type="subcellular location">
    <subcellularLocation>
        <location evidence="1">Secreted</location>
    </subcellularLocation>
</comment>
<evidence type="ECO:0000313" key="3">
    <source>
        <dbReference type="EMBL" id="GAA3996713.1"/>
    </source>
</evidence>
<gene>
    <name evidence="3" type="ORF">GCM10022211_02290</name>
</gene>
<protein>
    <recommendedName>
        <fullName evidence="5">Calcium-binding protein</fullName>
    </recommendedName>
</protein>
<evidence type="ECO:0008006" key="5">
    <source>
        <dbReference type="Google" id="ProtNLM"/>
    </source>
</evidence>
<dbReference type="PANTHER" id="PTHR38340">
    <property type="entry name" value="S-LAYER PROTEIN"/>
    <property type="match status" value="1"/>
</dbReference>
<dbReference type="Gene3D" id="2.150.10.10">
    <property type="entry name" value="Serralysin-like metalloprotease, C-terminal"/>
    <property type="match status" value="3"/>
</dbReference>
<evidence type="ECO:0000256" key="2">
    <source>
        <dbReference type="ARBA" id="ARBA00022525"/>
    </source>
</evidence>
<dbReference type="SUPFAM" id="SSF51120">
    <property type="entry name" value="beta-Roll"/>
    <property type="match status" value="3"/>
</dbReference>
<proteinExistence type="predicted"/>
<dbReference type="InterPro" id="IPR001343">
    <property type="entry name" value="Hemolysn_Ca-bd"/>
</dbReference>
<dbReference type="InterPro" id="IPR050557">
    <property type="entry name" value="RTX_toxin/Mannuronan_C5-epim"/>
</dbReference>
<dbReference type="InterPro" id="IPR018511">
    <property type="entry name" value="Hemolysin-typ_Ca-bd_CS"/>
</dbReference>
<keyword evidence="4" id="KW-1185">Reference proteome</keyword>
<dbReference type="Pfam" id="PF00353">
    <property type="entry name" value="HemolysinCabind"/>
    <property type="match status" value="2"/>
</dbReference>
<comment type="caution">
    <text evidence="3">The sequence shown here is derived from an EMBL/GenBank/DDBJ whole genome shotgun (WGS) entry which is preliminary data.</text>
</comment>
<reference evidence="4" key="1">
    <citation type="journal article" date="2019" name="Int. J. Syst. Evol. Microbiol.">
        <title>The Global Catalogue of Microorganisms (GCM) 10K type strain sequencing project: providing services to taxonomists for standard genome sequencing and annotation.</title>
        <authorList>
            <consortium name="The Broad Institute Genomics Platform"/>
            <consortium name="The Broad Institute Genome Sequencing Center for Infectious Disease"/>
            <person name="Wu L."/>
            <person name="Ma J."/>
        </authorList>
    </citation>
    <scope>NUCLEOTIDE SEQUENCE [LARGE SCALE GENOMIC DNA]</scope>
    <source>
        <strain evidence="4">JCM 16603</strain>
    </source>
</reference>
<dbReference type="EMBL" id="BAAAZD010000001">
    <property type="protein sequence ID" value="GAA3996713.1"/>
    <property type="molecule type" value="Genomic_DNA"/>
</dbReference>
<name>A0ABP7RFG6_9SPHN</name>
<evidence type="ECO:0000313" key="4">
    <source>
        <dbReference type="Proteomes" id="UP001501310"/>
    </source>
</evidence>
<keyword evidence="2" id="KW-0964">Secreted</keyword>
<dbReference type="InterPro" id="IPR011049">
    <property type="entry name" value="Serralysin-like_metalloprot_C"/>
</dbReference>
<dbReference type="PRINTS" id="PR00313">
    <property type="entry name" value="CABNDNGRPT"/>
</dbReference>
<dbReference type="PANTHER" id="PTHR38340:SF1">
    <property type="entry name" value="S-LAYER PROTEIN"/>
    <property type="match status" value="1"/>
</dbReference>